<dbReference type="EMBL" id="DVNJ01000015">
    <property type="protein sequence ID" value="HIU62686.1"/>
    <property type="molecule type" value="Genomic_DNA"/>
</dbReference>
<gene>
    <name evidence="2" type="ORF">IAB07_02820</name>
</gene>
<reference evidence="2" key="1">
    <citation type="submission" date="2020-10" db="EMBL/GenBank/DDBJ databases">
        <authorList>
            <person name="Gilroy R."/>
        </authorList>
    </citation>
    <scope>NUCLEOTIDE SEQUENCE</scope>
    <source>
        <strain evidence="2">9366</strain>
    </source>
</reference>
<name>A0A9D1MM50_9FIRM</name>
<evidence type="ECO:0000313" key="2">
    <source>
        <dbReference type="EMBL" id="HIU62686.1"/>
    </source>
</evidence>
<feature type="compositionally biased region" description="Basic and acidic residues" evidence="1">
    <location>
        <begin position="16"/>
        <end position="32"/>
    </location>
</feature>
<proteinExistence type="predicted"/>
<sequence length="72" mass="8412">MQSHKHNATKTARSNRIREQIDTDESTAERQTRTTTAAKTEKPLSARPIEAFRGLFFRRFENVSRVTIFARF</sequence>
<accession>A0A9D1MM50</accession>
<evidence type="ECO:0000313" key="3">
    <source>
        <dbReference type="Proteomes" id="UP000824145"/>
    </source>
</evidence>
<comment type="caution">
    <text evidence="2">The sequence shown here is derived from an EMBL/GenBank/DDBJ whole genome shotgun (WGS) entry which is preliminary data.</text>
</comment>
<evidence type="ECO:0000256" key="1">
    <source>
        <dbReference type="SAM" id="MobiDB-lite"/>
    </source>
</evidence>
<reference evidence="2" key="2">
    <citation type="journal article" date="2021" name="PeerJ">
        <title>Extensive microbial diversity within the chicken gut microbiome revealed by metagenomics and culture.</title>
        <authorList>
            <person name="Gilroy R."/>
            <person name="Ravi A."/>
            <person name="Getino M."/>
            <person name="Pursley I."/>
            <person name="Horton D.L."/>
            <person name="Alikhan N.F."/>
            <person name="Baker D."/>
            <person name="Gharbi K."/>
            <person name="Hall N."/>
            <person name="Watson M."/>
            <person name="Adriaenssens E.M."/>
            <person name="Foster-Nyarko E."/>
            <person name="Jarju S."/>
            <person name="Secka A."/>
            <person name="Antonio M."/>
            <person name="Oren A."/>
            <person name="Chaudhuri R.R."/>
            <person name="La Ragione R."/>
            <person name="Hildebrand F."/>
            <person name="Pallen M.J."/>
        </authorList>
    </citation>
    <scope>NUCLEOTIDE SEQUENCE</scope>
    <source>
        <strain evidence="2">9366</strain>
    </source>
</reference>
<dbReference type="AlphaFoldDB" id="A0A9D1MM50"/>
<feature type="region of interest" description="Disordered" evidence="1">
    <location>
        <begin position="1"/>
        <end position="44"/>
    </location>
</feature>
<organism evidence="2 3">
    <name type="scientific">Candidatus Caccalectryoclostridium excrementigallinarum</name>
    <dbReference type="NCBI Taxonomy" id="2840710"/>
    <lineage>
        <taxon>Bacteria</taxon>
        <taxon>Bacillati</taxon>
        <taxon>Bacillota</taxon>
        <taxon>Clostridia</taxon>
        <taxon>Christensenellales</taxon>
        <taxon>Christensenellaceae</taxon>
        <taxon>Christensenellaceae incertae sedis</taxon>
        <taxon>Candidatus Caccalectryoclostridium</taxon>
    </lineage>
</organism>
<protein>
    <submittedName>
        <fullName evidence="2">Uncharacterized protein</fullName>
    </submittedName>
</protein>
<dbReference type="Proteomes" id="UP000824145">
    <property type="component" value="Unassembled WGS sequence"/>
</dbReference>